<comment type="caution">
    <text evidence="8">The sequence shown here is derived from an EMBL/GenBank/DDBJ whole genome shotgun (WGS) entry which is preliminary data.</text>
</comment>
<dbReference type="PRINTS" id="PR00359">
    <property type="entry name" value="BP450"/>
</dbReference>
<evidence type="ECO:0000313" key="9">
    <source>
        <dbReference type="Proteomes" id="UP001551675"/>
    </source>
</evidence>
<dbReference type="SUPFAM" id="SSF48264">
    <property type="entry name" value="Cytochrome P450"/>
    <property type="match status" value="1"/>
</dbReference>
<dbReference type="Pfam" id="PF00067">
    <property type="entry name" value="p450"/>
    <property type="match status" value="1"/>
</dbReference>
<evidence type="ECO:0000256" key="6">
    <source>
        <dbReference type="ARBA" id="ARBA00023004"/>
    </source>
</evidence>
<reference evidence="8 9" key="1">
    <citation type="submission" date="2024-06" db="EMBL/GenBank/DDBJ databases">
        <title>The Natural Products Discovery Center: Release of the First 8490 Sequenced Strains for Exploring Actinobacteria Biosynthetic Diversity.</title>
        <authorList>
            <person name="Kalkreuter E."/>
            <person name="Kautsar S.A."/>
            <person name="Yang D."/>
            <person name="Bader C.D."/>
            <person name="Teijaro C.N."/>
            <person name="Fluegel L."/>
            <person name="Davis C.M."/>
            <person name="Simpson J.R."/>
            <person name="Lauterbach L."/>
            <person name="Steele A.D."/>
            <person name="Gui C."/>
            <person name="Meng S."/>
            <person name="Li G."/>
            <person name="Viehrig K."/>
            <person name="Ye F."/>
            <person name="Su P."/>
            <person name="Kiefer A.F."/>
            <person name="Nichols A."/>
            <person name="Cepeda A.J."/>
            <person name="Yan W."/>
            <person name="Fan B."/>
            <person name="Jiang Y."/>
            <person name="Adhikari A."/>
            <person name="Zheng C.-J."/>
            <person name="Schuster L."/>
            <person name="Cowan T.M."/>
            <person name="Smanski M.J."/>
            <person name="Chevrette M.G."/>
            <person name="De Carvalho L.P.S."/>
            <person name="Shen B."/>
        </authorList>
    </citation>
    <scope>NUCLEOTIDE SEQUENCE [LARGE SCALE GENOMIC DNA]</scope>
    <source>
        <strain evidence="8 9">NPDC050100</strain>
    </source>
</reference>
<name>A0ABV3GI25_MICGL</name>
<dbReference type="InterPro" id="IPR036396">
    <property type="entry name" value="Cyt_P450_sf"/>
</dbReference>
<protein>
    <submittedName>
        <fullName evidence="8">Cytochrome P450</fullName>
    </submittedName>
</protein>
<evidence type="ECO:0000256" key="5">
    <source>
        <dbReference type="ARBA" id="ARBA00023002"/>
    </source>
</evidence>
<keyword evidence="3" id="KW-0349">Heme</keyword>
<comment type="similarity">
    <text evidence="2">Belongs to the cytochrome P450 family.</text>
</comment>
<dbReference type="PANTHER" id="PTHR46696">
    <property type="entry name" value="P450, PUTATIVE (EUROFUNG)-RELATED"/>
    <property type="match status" value="1"/>
</dbReference>
<sequence>MSGHPQLPFVRRDVLEISPEFGELRAREPITRIRTETGDEAWLVSGWEEIRQVFADERFGRSHPCPESAPRLSNNAFAGGPTGDHATERAVHDSMRRLLAPAFSARRMRSLSTRVDLLVNGLLDRMAEQGPPADLHERLSAPLPIQVICELLGVPYEDRGKFRAIAEEMTDLSDPARSAAAQARMNAYSYAIVRSKRERPGEDVYSDLAAAELPEHEIARIAGGLLFAGHETTVNQIDYGVLLLLRDPAQRDALARDPGRVPGAVEEIMRVAAPSQHGLLRYAHEDVEIGGVTIKAGELLMLATFAANRDEQAYADPDRFDIGRESLNPHVGFGYANHYCLGASLARVELCGVFRALFPRFPDLRLAVPYEELDARADRLTGGFTALPVTW</sequence>
<dbReference type="Proteomes" id="UP001551675">
    <property type="component" value="Unassembled WGS sequence"/>
</dbReference>
<dbReference type="CDD" id="cd11031">
    <property type="entry name" value="Cyp158A-like"/>
    <property type="match status" value="1"/>
</dbReference>
<dbReference type="Gene3D" id="1.10.630.10">
    <property type="entry name" value="Cytochrome P450"/>
    <property type="match status" value="1"/>
</dbReference>
<dbReference type="PRINTS" id="PR00385">
    <property type="entry name" value="P450"/>
</dbReference>
<evidence type="ECO:0000256" key="2">
    <source>
        <dbReference type="ARBA" id="ARBA00010617"/>
    </source>
</evidence>
<evidence type="ECO:0000256" key="3">
    <source>
        <dbReference type="ARBA" id="ARBA00022617"/>
    </source>
</evidence>
<proteinExistence type="inferred from homology"/>
<keyword evidence="6" id="KW-0408">Iron</keyword>
<keyword evidence="5" id="KW-0560">Oxidoreductase</keyword>
<keyword evidence="9" id="KW-1185">Reference proteome</keyword>
<dbReference type="InterPro" id="IPR001128">
    <property type="entry name" value="Cyt_P450"/>
</dbReference>
<dbReference type="RefSeq" id="WP_358135469.1">
    <property type="nucleotide sequence ID" value="NZ_JBFALK010000012.1"/>
</dbReference>
<evidence type="ECO:0000256" key="4">
    <source>
        <dbReference type="ARBA" id="ARBA00022723"/>
    </source>
</evidence>
<dbReference type="EMBL" id="JBFALK010000012">
    <property type="protein sequence ID" value="MEV0971301.1"/>
    <property type="molecule type" value="Genomic_DNA"/>
</dbReference>
<organism evidence="8 9">
    <name type="scientific">Microtetraspora glauca</name>
    <dbReference type="NCBI Taxonomy" id="1996"/>
    <lineage>
        <taxon>Bacteria</taxon>
        <taxon>Bacillati</taxon>
        <taxon>Actinomycetota</taxon>
        <taxon>Actinomycetes</taxon>
        <taxon>Streptosporangiales</taxon>
        <taxon>Streptosporangiaceae</taxon>
        <taxon>Microtetraspora</taxon>
    </lineage>
</organism>
<dbReference type="InterPro" id="IPR002397">
    <property type="entry name" value="Cyt_P450_B"/>
</dbReference>
<keyword evidence="7" id="KW-0503">Monooxygenase</keyword>
<accession>A0ABV3GI25</accession>
<evidence type="ECO:0000313" key="8">
    <source>
        <dbReference type="EMBL" id="MEV0971301.1"/>
    </source>
</evidence>
<comment type="cofactor">
    <cofactor evidence="1">
        <name>heme</name>
        <dbReference type="ChEBI" id="CHEBI:30413"/>
    </cofactor>
</comment>
<evidence type="ECO:0000256" key="7">
    <source>
        <dbReference type="ARBA" id="ARBA00023033"/>
    </source>
</evidence>
<dbReference type="PANTHER" id="PTHR46696:SF5">
    <property type="entry name" value="CYTOCHROME P450 BJ-1"/>
    <property type="match status" value="1"/>
</dbReference>
<keyword evidence="4" id="KW-0479">Metal-binding</keyword>
<gene>
    <name evidence="8" type="ORF">AB0I59_21955</name>
</gene>
<evidence type="ECO:0000256" key="1">
    <source>
        <dbReference type="ARBA" id="ARBA00001971"/>
    </source>
</evidence>